<sequence length="263" mass="28792">MEQAIESDSGDAGINYFYSLIDDEYVPSGIGTSPWSRDAQNGIALAGLAAHVLESMPGGEGMHPARLQIDILGKVPMVPLRPEVRVVRPGRRIQMLELELQAEGRARAKASLLRVRKTHTPDVSVPCTVDFPESERPLEPSPHSDGYRLQGNLHRPGPGMRWLRMLVDVVEGHSATMFERAAMSADFGTGTASLLSRKEWSLANIDISLHLTRLPRDEWLLLDASSESAGNGVGLANLRLGDREGMIGWGHQTIFVDTLRGVQ</sequence>
<evidence type="ECO:0000313" key="4">
    <source>
        <dbReference type="EMBL" id="EHJ60696.1"/>
    </source>
</evidence>
<feature type="domain" description="Acyl-CoA thioesterase-like C-terminal" evidence="3">
    <location>
        <begin position="145"/>
        <end position="256"/>
    </location>
</feature>
<dbReference type="STRING" id="1088721.JI59_08510"/>
<evidence type="ECO:0000256" key="1">
    <source>
        <dbReference type="SAM" id="MobiDB-lite"/>
    </source>
</evidence>
<dbReference type="Gene3D" id="2.40.160.210">
    <property type="entry name" value="Acyl-CoA thioesterase, double hotdog domain"/>
    <property type="match status" value="1"/>
</dbReference>
<organism evidence="4 5">
    <name type="scientific">Novosphingobium pentaromativorans US6-1</name>
    <dbReference type="NCBI Taxonomy" id="1088721"/>
    <lineage>
        <taxon>Bacteria</taxon>
        <taxon>Pseudomonadati</taxon>
        <taxon>Pseudomonadota</taxon>
        <taxon>Alphaproteobacteria</taxon>
        <taxon>Sphingomonadales</taxon>
        <taxon>Sphingomonadaceae</taxon>
        <taxon>Novosphingobium</taxon>
    </lineage>
</organism>
<dbReference type="Pfam" id="PF13622">
    <property type="entry name" value="4HBT_3"/>
    <property type="match status" value="1"/>
</dbReference>
<keyword evidence="5" id="KW-1185">Reference proteome</keyword>
<protein>
    <recommendedName>
        <fullName evidence="6">Thioesterase family protein</fullName>
    </recommendedName>
</protein>
<dbReference type="InterPro" id="IPR029069">
    <property type="entry name" value="HotDog_dom_sf"/>
</dbReference>
<evidence type="ECO:0000259" key="3">
    <source>
        <dbReference type="Pfam" id="PF20789"/>
    </source>
</evidence>
<dbReference type="SUPFAM" id="SSF54637">
    <property type="entry name" value="Thioesterase/thiol ester dehydrase-isomerase"/>
    <property type="match status" value="1"/>
</dbReference>
<evidence type="ECO:0000259" key="2">
    <source>
        <dbReference type="Pfam" id="PF13622"/>
    </source>
</evidence>
<name>G6ED97_9SPHN</name>
<dbReference type="InterPro" id="IPR049449">
    <property type="entry name" value="TesB_ACOT8-like_N"/>
</dbReference>
<feature type="domain" description="Acyl-CoA thioesterase-like N-terminal HotDog" evidence="2">
    <location>
        <begin position="33"/>
        <end position="111"/>
    </location>
</feature>
<dbReference type="AlphaFoldDB" id="G6ED97"/>
<dbReference type="Proteomes" id="UP000004030">
    <property type="component" value="Unassembled WGS sequence"/>
</dbReference>
<dbReference type="Pfam" id="PF20789">
    <property type="entry name" value="4HBT_3C"/>
    <property type="match status" value="1"/>
</dbReference>
<dbReference type="InterPro" id="IPR042171">
    <property type="entry name" value="Acyl-CoA_hotdog"/>
</dbReference>
<dbReference type="EMBL" id="AGFM01000033">
    <property type="protein sequence ID" value="EHJ60696.1"/>
    <property type="molecule type" value="Genomic_DNA"/>
</dbReference>
<accession>G6ED97</accession>
<gene>
    <name evidence="4" type="ORF">NSU_2318</name>
</gene>
<evidence type="ECO:0008006" key="6">
    <source>
        <dbReference type="Google" id="ProtNLM"/>
    </source>
</evidence>
<proteinExistence type="predicted"/>
<dbReference type="PATRIC" id="fig|1088721.3.peg.2295"/>
<evidence type="ECO:0000313" key="5">
    <source>
        <dbReference type="Proteomes" id="UP000004030"/>
    </source>
</evidence>
<dbReference type="InterPro" id="IPR049450">
    <property type="entry name" value="ACOT8-like_C"/>
</dbReference>
<reference evidence="4 5" key="1">
    <citation type="journal article" date="2012" name="J. Bacteriol.">
        <title>Genome sequence of benzo(a)pyrene-degrading bacterium Novosphingobium pentaromativorans US6-1.</title>
        <authorList>
            <person name="Luo Y.R."/>
            <person name="Kang S.G."/>
            <person name="Kim S.J."/>
            <person name="Kim M.R."/>
            <person name="Li N."/>
            <person name="Lee J.H."/>
            <person name="Kwon K.K."/>
        </authorList>
    </citation>
    <scope>NUCLEOTIDE SEQUENCE [LARGE SCALE GENOMIC DNA]</scope>
    <source>
        <strain evidence="4 5">US6-1</strain>
    </source>
</reference>
<dbReference type="eggNOG" id="COG1946">
    <property type="taxonomic scope" value="Bacteria"/>
</dbReference>
<feature type="region of interest" description="Disordered" evidence="1">
    <location>
        <begin position="130"/>
        <end position="150"/>
    </location>
</feature>
<comment type="caution">
    <text evidence="4">The sequence shown here is derived from an EMBL/GenBank/DDBJ whole genome shotgun (WGS) entry which is preliminary data.</text>
</comment>